<protein>
    <submittedName>
        <fullName evidence="2">Uncharacterized protein</fullName>
    </submittedName>
</protein>
<evidence type="ECO:0000313" key="2">
    <source>
        <dbReference type="EMBL" id="MEJ6011825.1"/>
    </source>
</evidence>
<proteinExistence type="predicted"/>
<evidence type="ECO:0000313" key="3">
    <source>
        <dbReference type="Proteomes" id="UP001379235"/>
    </source>
</evidence>
<accession>A0ABU8SDF6</accession>
<keyword evidence="3" id="KW-1185">Reference proteome</keyword>
<dbReference type="RefSeq" id="WP_339969440.1">
    <property type="nucleotide sequence ID" value="NZ_JBBHJY010000011.1"/>
</dbReference>
<gene>
    <name evidence="2" type="ORF">WG900_18125</name>
</gene>
<evidence type="ECO:0000256" key="1">
    <source>
        <dbReference type="SAM" id="MobiDB-lite"/>
    </source>
</evidence>
<dbReference type="Proteomes" id="UP001379235">
    <property type="component" value="Unassembled WGS sequence"/>
</dbReference>
<sequence length="145" mass="15305">MSKFPVVTGPCPYKSQLAELMDGSMCRMCQREVHDLTAMNEPDRRAFLAACEGSVCVSYKVPARAALAALAMGAATLAALPAAAQDAPAAAEQAVPEEDYEIIVGAVKDPAKAKWTKAPRQSAPKLPVVYEDEGDTDAPKGKPTK</sequence>
<dbReference type="EMBL" id="JBBHJY010000011">
    <property type="protein sequence ID" value="MEJ6011825.1"/>
    <property type="molecule type" value="Genomic_DNA"/>
</dbReference>
<comment type="caution">
    <text evidence="2">The sequence shown here is derived from an EMBL/GenBank/DDBJ whole genome shotgun (WGS) entry which is preliminary data.</text>
</comment>
<feature type="region of interest" description="Disordered" evidence="1">
    <location>
        <begin position="113"/>
        <end position="145"/>
    </location>
</feature>
<name>A0ABU8SDF6_9SPHN</name>
<organism evidence="2 3">
    <name type="scientific">Novosphingobium aquae</name>
    <dbReference type="NCBI Taxonomy" id="3133435"/>
    <lineage>
        <taxon>Bacteria</taxon>
        <taxon>Pseudomonadati</taxon>
        <taxon>Pseudomonadota</taxon>
        <taxon>Alphaproteobacteria</taxon>
        <taxon>Sphingomonadales</taxon>
        <taxon>Sphingomonadaceae</taxon>
        <taxon>Novosphingobium</taxon>
    </lineage>
</organism>
<reference evidence="2 3" key="1">
    <citation type="submission" date="2024-03" db="EMBL/GenBank/DDBJ databases">
        <authorList>
            <person name="Jo J.-H."/>
        </authorList>
    </citation>
    <scope>NUCLEOTIDE SEQUENCE [LARGE SCALE GENOMIC DNA]</scope>
    <source>
        <strain evidence="2 3">AS3R-12</strain>
    </source>
</reference>